<dbReference type="InterPro" id="IPR001451">
    <property type="entry name" value="Hexapep"/>
</dbReference>
<protein>
    <recommendedName>
        <fullName evidence="1">Serine acetyltransferase</fullName>
    </recommendedName>
</protein>
<evidence type="ECO:0000313" key="5">
    <source>
        <dbReference type="Proteomes" id="UP000095762"/>
    </source>
</evidence>
<keyword evidence="3" id="KW-0677">Repeat</keyword>
<dbReference type="GO" id="GO:0006535">
    <property type="term" value="P:cysteine biosynthetic process from serine"/>
    <property type="evidence" value="ECO:0007669"/>
    <property type="project" value="InterPro"/>
</dbReference>
<dbReference type="InterPro" id="IPR005881">
    <property type="entry name" value="Ser_O-AcTrfase"/>
</dbReference>
<dbReference type="PROSITE" id="PS00101">
    <property type="entry name" value="HEXAPEP_TRANSFERASES"/>
    <property type="match status" value="1"/>
</dbReference>
<dbReference type="SUPFAM" id="SSF51161">
    <property type="entry name" value="Trimeric LpxA-like enzymes"/>
    <property type="match status" value="1"/>
</dbReference>
<dbReference type="Pfam" id="PF00132">
    <property type="entry name" value="Hexapep"/>
    <property type="match status" value="1"/>
</dbReference>
<dbReference type="PIRSF" id="PIRSF000441">
    <property type="entry name" value="CysE"/>
    <property type="match status" value="1"/>
</dbReference>
<dbReference type="GO" id="GO:0009001">
    <property type="term" value="F:serine O-acetyltransferase activity"/>
    <property type="evidence" value="ECO:0007669"/>
    <property type="project" value="InterPro"/>
</dbReference>
<sequence>MHKFYKKLFEISAKKNGIEFSVDNEIGYGFYIGHPYGITINPNVVIGNNVNIHKGVTIGQENRGKRKGTPRIGNKVWIGVNSTIVGNIVVGDDVLIAPNTYINCNIPDHSIVVGNPCIIKRVDNATKDYINRIVEI</sequence>
<keyword evidence="2 4" id="KW-0808">Transferase</keyword>
<organism evidence="4 5">
    <name type="scientific">Blautia obeum</name>
    <dbReference type="NCBI Taxonomy" id="40520"/>
    <lineage>
        <taxon>Bacteria</taxon>
        <taxon>Bacillati</taxon>
        <taxon>Bacillota</taxon>
        <taxon>Clostridia</taxon>
        <taxon>Lachnospirales</taxon>
        <taxon>Lachnospiraceae</taxon>
        <taxon>Blautia</taxon>
    </lineage>
</organism>
<reference evidence="4 5" key="1">
    <citation type="submission" date="2015-09" db="EMBL/GenBank/DDBJ databases">
        <authorList>
            <consortium name="Pathogen Informatics"/>
        </authorList>
    </citation>
    <scope>NUCLEOTIDE SEQUENCE [LARGE SCALE GENOMIC DNA]</scope>
    <source>
        <strain evidence="4 5">2789STDY5834957</strain>
    </source>
</reference>
<dbReference type="InterPro" id="IPR018357">
    <property type="entry name" value="Hexapep_transf_CS"/>
</dbReference>
<evidence type="ECO:0000256" key="1">
    <source>
        <dbReference type="ARBA" id="ARBA00018522"/>
    </source>
</evidence>
<name>A0A174QK95_9FIRM</name>
<dbReference type="AlphaFoldDB" id="A0A174QK95"/>
<dbReference type="PANTHER" id="PTHR42811">
    <property type="entry name" value="SERINE ACETYLTRANSFERASE"/>
    <property type="match status" value="1"/>
</dbReference>
<dbReference type="EMBL" id="CZBP01000003">
    <property type="protein sequence ID" value="CUP70599.1"/>
    <property type="molecule type" value="Genomic_DNA"/>
</dbReference>
<evidence type="ECO:0000256" key="3">
    <source>
        <dbReference type="ARBA" id="ARBA00022737"/>
    </source>
</evidence>
<dbReference type="InterPro" id="IPR011004">
    <property type="entry name" value="Trimer_LpxA-like_sf"/>
</dbReference>
<dbReference type="Gene3D" id="2.160.10.10">
    <property type="entry name" value="Hexapeptide repeat proteins"/>
    <property type="match status" value="1"/>
</dbReference>
<keyword evidence="4" id="KW-0012">Acyltransferase</keyword>
<dbReference type="RefSeq" id="WP_144136553.1">
    <property type="nucleotide sequence ID" value="NZ_CZBP01000003.1"/>
</dbReference>
<dbReference type="GO" id="GO:0005737">
    <property type="term" value="C:cytoplasm"/>
    <property type="evidence" value="ECO:0007669"/>
    <property type="project" value="InterPro"/>
</dbReference>
<dbReference type="Proteomes" id="UP000095762">
    <property type="component" value="Unassembled WGS sequence"/>
</dbReference>
<evidence type="ECO:0000313" key="4">
    <source>
        <dbReference type="EMBL" id="CUP70599.1"/>
    </source>
</evidence>
<accession>A0A174QK95</accession>
<evidence type="ECO:0000256" key="2">
    <source>
        <dbReference type="ARBA" id="ARBA00022679"/>
    </source>
</evidence>
<gene>
    <name evidence="4" type="primary">cysE_2</name>
    <name evidence="4" type="ORF">ERS852569_00475</name>
</gene>
<proteinExistence type="predicted"/>